<accession>A0A5D0RI55</accession>
<evidence type="ECO:0000313" key="3">
    <source>
        <dbReference type="Proteomes" id="UP000322080"/>
    </source>
</evidence>
<gene>
    <name evidence="2" type="ORF">FVF75_10560</name>
</gene>
<evidence type="ECO:0000259" key="1">
    <source>
        <dbReference type="Pfam" id="PF13276"/>
    </source>
</evidence>
<reference evidence="2 3" key="1">
    <citation type="submission" date="2019-08" db="EMBL/GenBank/DDBJ databases">
        <title>Identification of a novel species of the genus Boseongicola.</title>
        <authorList>
            <person name="Zhang X.-Q."/>
        </authorList>
    </citation>
    <scope>NUCLEOTIDE SEQUENCE [LARGE SCALE GENOMIC DNA]</scope>
    <source>
        <strain evidence="2 3">HY14</strain>
    </source>
</reference>
<dbReference type="PANTHER" id="PTHR46889">
    <property type="entry name" value="TRANSPOSASE INSF FOR INSERTION SEQUENCE IS3B-RELATED"/>
    <property type="match status" value="1"/>
</dbReference>
<dbReference type="InterPro" id="IPR025948">
    <property type="entry name" value="HTH-like_dom"/>
</dbReference>
<organism evidence="2 3">
    <name type="scientific">Maritimibacter fusiformis</name>
    <dbReference type="NCBI Taxonomy" id="2603819"/>
    <lineage>
        <taxon>Bacteria</taxon>
        <taxon>Pseudomonadati</taxon>
        <taxon>Pseudomonadota</taxon>
        <taxon>Alphaproteobacteria</taxon>
        <taxon>Rhodobacterales</taxon>
        <taxon>Roseobacteraceae</taxon>
        <taxon>Maritimibacter</taxon>
    </lineage>
</organism>
<keyword evidence="3" id="KW-1185">Reference proteome</keyword>
<dbReference type="PANTHER" id="PTHR46889:SF4">
    <property type="entry name" value="TRANSPOSASE INSO FOR INSERTION SEQUENCE ELEMENT IS911B-RELATED"/>
    <property type="match status" value="1"/>
</dbReference>
<dbReference type="SUPFAM" id="SSF53098">
    <property type="entry name" value="Ribonuclease H-like"/>
    <property type="match status" value="1"/>
</dbReference>
<dbReference type="InterPro" id="IPR050900">
    <property type="entry name" value="Transposase_IS3/IS150/IS904"/>
</dbReference>
<dbReference type="Proteomes" id="UP000322080">
    <property type="component" value="Unassembled WGS sequence"/>
</dbReference>
<comment type="caution">
    <text evidence="2">The sequence shown here is derived from an EMBL/GenBank/DDBJ whole genome shotgun (WGS) entry which is preliminary data.</text>
</comment>
<dbReference type="EMBL" id="VSIY01000007">
    <property type="protein sequence ID" value="TYB81202.1"/>
    <property type="molecule type" value="Genomic_DNA"/>
</dbReference>
<evidence type="ECO:0000313" key="2">
    <source>
        <dbReference type="EMBL" id="TYB81202.1"/>
    </source>
</evidence>
<dbReference type="Pfam" id="PF13276">
    <property type="entry name" value="HTH_21"/>
    <property type="match status" value="1"/>
</dbReference>
<dbReference type="InterPro" id="IPR012337">
    <property type="entry name" value="RNaseH-like_sf"/>
</dbReference>
<protein>
    <submittedName>
        <fullName evidence="2">IS3 family transposase</fullName>
    </submittedName>
</protein>
<sequence>MKLSRSAVYYAPVGSNPATLALMEVIDRVFTKYPSFGSRQIAAYLRRDGIVVGRHRIRRLMAKMGLEAIHRRPTTSQPHPRHPVYPYLLRKVAIERPNHAWCADITFIPVRHGFLYLVAIMDWTARKVLSW</sequence>
<feature type="domain" description="HTH-like" evidence="1">
    <location>
        <begin position="21"/>
        <end position="73"/>
    </location>
</feature>
<proteinExistence type="predicted"/>
<name>A0A5D0RI55_9RHOB</name>
<dbReference type="AlphaFoldDB" id="A0A5D0RI55"/>